<evidence type="ECO:0000256" key="2">
    <source>
        <dbReference type="SAM" id="Phobius"/>
    </source>
</evidence>
<name>A0AAV7X7G1_9NEOP</name>
<accession>A0AAV7X7G1</accession>
<reference evidence="3" key="1">
    <citation type="submission" date="2022-12" db="EMBL/GenBank/DDBJ databases">
        <title>Chromosome-level genome assembly of the bean flower thrips Megalurothrips usitatus.</title>
        <authorList>
            <person name="Ma L."/>
            <person name="Liu Q."/>
            <person name="Li H."/>
            <person name="Cai W."/>
        </authorList>
    </citation>
    <scope>NUCLEOTIDE SEQUENCE</scope>
    <source>
        <strain evidence="3">Cailab_2022a</strain>
    </source>
</reference>
<feature type="compositionally biased region" description="Low complexity" evidence="1">
    <location>
        <begin position="151"/>
        <end position="173"/>
    </location>
</feature>
<dbReference type="AlphaFoldDB" id="A0AAV7X7G1"/>
<sequence>MALRANGGASLAGGAPSGARATLRDLGLSSAAYEWRDASFGEVPSDAVRAGVDKSGEPLFVGRAFHEGDVVPAKVVPSHGGAYVPWGGKEHKKDYYEVRRVPVAISPSCIPVAFNFLFSCYVLFGDVRRCCVRRTTGWAGRTTLTATCPTTPCPSGRPRTASTCTSAGSSTTAPKPRGR</sequence>
<feature type="region of interest" description="Disordered" evidence="1">
    <location>
        <begin position="151"/>
        <end position="179"/>
    </location>
</feature>
<protein>
    <submittedName>
        <fullName evidence="3">Uncharacterized protein</fullName>
    </submittedName>
</protein>
<keyword evidence="2" id="KW-0472">Membrane</keyword>
<comment type="caution">
    <text evidence="3">The sequence shown here is derived from an EMBL/GenBank/DDBJ whole genome shotgun (WGS) entry which is preliminary data.</text>
</comment>
<organism evidence="3 4">
    <name type="scientific">Megalurothrips usitatus</name>
    <name type="common">bean blossom thrips</name>
    <dbReference type="NCBI Taxonomy" id="439358"/>
    <lineage>
        <taxon>Eukaryota</taxon>
        <taxon>Metazoa</taxon>
        <taxon>Ecdysozoa</taxon>
        <taxon>Arthropoda</taxon>
        <taxon>Hexapoda</taxon>
        <taxon>Insecta</taxon>
        <taxon>Pterygota</taxon>
        <taxon>Neoptera</taxon>
        <taxon>Paraneoptera</taxon>
        <taxon>Thysanoptera</taxon>
        <taxon>Terebrantia</taxon>
        <taxon>Thripoidea</taxon>
        <taxon>Thripidae</taxon>
        <taxon>Megalurothrips</taxon>
    </lineage>
</organism>
<evidence type="ECO:0000256" key="1">
    <source>
        <dbReference type="SAM" id="MobiDB-lite"/>
    </source>
</evidence>
<evidence type="ECO:0000313" key="4">
    <source>
        <dbReference type="Proteomes" id="UP001075354"/>
    </source>
</evidence>
<keyword evidence="2" id="KW-0812">Transmembrane</keyword>
<dbReference type="EMBL" id="JAPTSV010000014">
    <property type="protein sequence ID" value="KAJ1520788.1"/>
    <property type="molecule type" value="Genomic_DNA"/>
</dbReference>
<keyword evidence="4" id="KW-1185">Reference proteome</keyword>
<gene>
    <name evidence="3" type="ORF">ONE63_003882</name>
</gene>
<dbReference type="Pfam" id="PF11901">
    <property type="entry name" value="DM9"/>
    <property type="match status" value="1"/>
</dbReference>
<dbReference type="InterPro" id="IPR006616">
    <property type="entry name" value="DM9_repeat"/>
</dbReference>
<keyword evidence="2" id="KW-1133">Transmembrane helix</keyword>
<proteinExistence type="predicted"/>
<dbReference type="PANTHER" id="PTHR31649:SF10">
    <property type="entry name" value="IP19903P-RELATED"/>
    <property type="match status" value="1"/>
</dbReference>
<feature type="transmembrane region" description="Helical" evidence="2">
    <location>
        <begin position="101"/>
        <end position="124"/>
    </location>
</feature>
<evidence type="ECO:0000313" key="3">
    <source>
        <dbReference type="EMBL" id="KAJ1520788.1"/>
    </source>
</evidence>
<dbReference type="PANTHER" id="PTHR31649">
    <property type="entry name" value="AGAP009604-PA"/>
    <property type="match status" value="1"/>
</dbReference>
<dbReference type="SMART" id="SM00696">
    <property type="entry name" value="DM9"/>
    <property type="match status" value="1"/>
</dbReference>
<dbReference type="Proteomes" id="UP001075354">
    <property type="component" value="Chromosome 14"/>
</dbReference>